<dbReference type="Gene3D" id="1.10.10.10">
    <property type="entry name" value="Winged helix-like DNA-binding domain superfamily/Winged helix DNA-binding domain"/>
    <property type="match status" value="1"/>
</dbReference>
<evidence type="ECO:0000256" key="1">
    <source>
        <dbReference type="SAM" id="MobiDB-lite"/>
    </source>
</evidence>
<keyword evidence="2" id="KW-1133">Transmembrane helix</keyword>
<dbReference type="AlphaFoldDB" id="A0A5R9PIJ4"/>
<keyword evidence="4" id="KW-1185">Reference proteome</keyword>
<dbReference type="InterPro" id="IPR021455">
    <property type="entry name" value="DUF3106"/>
</dbReference>
<keyword evidence="2" id="KW-0812">Transmembrane</keyword>
<proteinExistence type="predicted"/>
<feature type="compositionally biased region" description="Low complexity" evidence="1">
    <location>
        <begin position="162"/>
        <end position="179"/>
    </location>
</feature>
<feature type="region of interest" description="Disordered" evidence="1">
    <location>
        <begin position="162"/>
        <end position="182"/>
    </location>
</feature>
<organism evidence="3 4">
    <name type="scientific">Thermomonas fusca</name>
    <dbReference type="NCBI Taxonomy" id="215690"/>
    <lineage>
        <taxon>Bacteria</taxon>
        <taxon>Pseudomonadati</taxon>
        <taxon>Pseudomonadota</taxon>
        <taxon>Gammaproteobacteria</taxon>
        <taxon>Lysobacterales</taxon>
        <taxon>Lysobacteraceae</taxon>
        <taxon>Thermomonas</taxon>
    </lineage>
</organism>
<sequence>MTDSHPSPPPSAAVAAFLRGLDRRARLLALVQSGDAQAAPRALDAAARVFASEAGQWPIAQWPRQYWRLLLSTPSMRQTGAVTAGPLPGIARLPPQVRAALLLHLVAALDEADAAAALGIEVDAYQLRIRDALPRDALGQPDLDVWRAWRAAAQRALDALPETAPAAPAPAPSTAQPDQGADAARHRRRMRWLWLGVAVCAFALLASFFLHQRGRELLDSWRNHVQVEPLPPAVAPKARFDPADPALHPDRALLAEPGTLQLARQLPLLAWLANEAADALPPPPLAPAFPDTASAAADDPLAGSDLSERIRAWDRLSPSQRAQQRGALEEWQALPAEEQALLGRLAARFAALPSAEQLALRERYASLSFDAHRGWHLGPRLGRDWPRIGALFAYVEPGEREALLRLLRSASAEELDTLARLAQITPPEARTALRRELLAQAPAQRATWLQARLQQ</sequence>
<evidence type="ECO:0000256" key="2">
    <source>
        <dbReference type="SAM" id="Phobius"/>
    </source>
</evidence>
<dbReference type="Pfam" id="PF11304">
    <property type="entry name" value="DUF3106"/>
    <property type="match status" value="1"/>
</dbReference>
<dbReference type="EMBL" id="SROY01000001">
    <property type="protein sequence ID" value="TLX22813.1"/>
    <property type="molecule type" value="Genomic_DNA"/>
</dbReference>
<keyword evidence="2" id="KW-0472">Membrane</keyword>
<dbReference type="STRING" id="1123377.GCA_000423885_02624"/>
<comment type="caution">
    <text evidence="3">The sequence shown here is derived from an EMBL/GenBank/DDBJ whole genome shotgun (WGS) entry which is preliminary data.</text>
</comment>
<feature type="transmembrane region" description="Helical" evidence="2">
    <location>
        <begin position="192"/>
        <end position="210"/>
    </location>
</feature>
<evidence type="ECO:0000313" key="4">
    <source>
        <dbReference type="Proteomes" id="UP000308508"/>
    </source>
</evidence>
<dbReference type="RefSeq" id="WP_138347043.1">
    <property type="nucleotide sequence ID" value="NZ_SROY01000001.1"/>
</dbReference>
<name>A0A5R9PIJ4_9GAMM</name>
<dbReference type="InterPro" id="IPR036388">
    <property type="entry name" value="WH-like_DNA-bd_sf"/>
</dbReference>
<accession>A0A5R9PIJ4</accession>
<protein>
    <submittedName>
        <fullName evidence="3">DUF3106 domain-containing protein</fullName>
    </submittedName>
</protein>
<dbReference type="Proteomes" id="UP000308508">
    <property type="component" value="Unassembled WGS sequence"/>
</dbReference>
<evidence type="ECO:0000313" key="3">
    <source>
        <dbReference type="EMBL" id="TLX22813.1"/>
    </source>
</evidence>
<gene>
    <name evidence="3" type="ORF">E5S66_01945</name>
</gene>
<reference evidence="3 4" key="1">
    <citation type="submission" date="2019-04" db="EMBL/GenBank/DDBJ databases">
        <authorList>
            <person name="Grouzdev D.S."/>
            <person name="Nazina T.N."/>
        </authorList>
    </citation>
    <scope>NUCLEOTIDE SEQUENCE [LARGE SCALE GENOMIC DNA]</scope>
    <source>
        <strain evidence="3 4">SHC 3-19</strain>
    </source>
</reference>